<name>A0A0L6W0G5_9FIRM</name>
<dbReference type="AlphaFoldDB" id="A0A0L6W0G5"/>
<evidence type="ECO:0008006" key="4">
    <source>
        <dbReference type="Google" id="ProtNLM"/>
    </source>
</evidence>
<proteinExistence type="predicted"/>
<dbReference type="EMBL" id="LGTE01000019">
    <property type="protein sequence ID" value="KNZ68946.1"/>
    <property type="molecule type" value="Genomic_DNA"/>
</dbReference>
<evidence type="ECO:0000313" key="3">
    <source>
        <dbReference type="Proteomes" id="UP000037175"/>
    </source>
</evidence>
<gene>
    <name evidence="2" type="ORF">Tfer_2435</name>
</gene>
<feature type="transmembrane region" description="Helical" evidence="1">
    <location>
        <begin position="12"/>
        <end position="37"/>
    </location>
</feature>
<feature type="transmembrane region" description="Helical" evidence="1">
    <location>
        <begin position="73"/>
        <end position="90"/>
    </location>
</feature>
<feature type="transmembrane region" description="Helical" evidence="1">
    <location>
        <begin position="118"/>
        <end position="140"/>
    </location>
</feature>
<dbReference type="Proteomes" id="UP000037175">
    <property type="component" value="Unassembled WGS sequence"/>
</dbReference>
<accession>A0A0L6W0G5</accession>
<comment type="caution">
    <text evidence="2">The sequence shown here is derived from an EMBL/GenBank/DDBJ whole genome shotgun (WGS) entry which is preliminary data.</text>
</comment>
<keyword evidence="1" id="KW-0812">Transmembrane</keyword>
<dbReference type="Pfam" id="PF06496">
    <property type="entry name" value="DUF1097"/>
    <property type="match status" value="1"/>
</dbReference>
<keyword evidence="3" id="KW-1185">Reference proteome</keyword>
<keyword evidence="1" id="KW-1133">Transmembrane helix</keyword>
<feature type="transmembrane region" description="Helical" evidence="1">
    <location>
        <begin position="49"/>
        <end position="67"/>
    </location>
</feature>
<evidence type="ECO:0000313" key="2">
    <source>
        <dbReference type="EMBL" id="KNZ68946.1"/>
    </source>
</evidence>
<dbReference type="RefSeq" id="WP_052218555.1">
    <property type="nucleotide sequence ID" value="NZ_LGTE01000019.1"/>
</dbReference>
<keyword evidence="1" id="KW-0472">Membrane</keyword>
<reference evidence="3" key="1">
    <citation type="submission" date="2015-07" db="EMBL/GenBank/DDBJ databases">
        <title>Complete Genome of Thermincola ferriacetica strain Z-0001T.</title>
        <authorList>
            <person name="Lusk B."/>
            <person name="Badalamenti J.P."/>
            <person name="Parameswaran P."/>
            <person name="Bond D.R."/>
            <person name="Torres C.I."/>
        </authorList>
    </citation>
    <scope>NUCLEOTIDE SEQUENCE [LARGE SCALE GENOMIC DNA]</scope>
    <source>
        <strain evidence="3">Z-0001</strain>
    </source>
</reference>
<sequence>MLPLALSIGILAGIWTFVSGSFQILTWPAFVGWALFFAAGGDNESVKKVLGPGLLGMVLGLAVVKGAALIPGAWFVAVGVTVIAIIMVMVMPVKLFSFTPAAFAGCAVYFGANGDIVAAVIPFVFGTVLGWVSAVLPKYFQKPNLE</sequence>
<protein>
    <recommendedName>
        <fullName evidence="4">DUF1097 domain-containing protein</fullName>
    </recommendedName>
</protein>
<organism evidence="2 3">
    <name type="scientific">Thermincola ferriacetica</name>
    <dbReference type="NCBI Taxonomy" id="281456"/>
    <lineage>
        <taxon>Bacteria</taxon>
        <taxon>Bacillati</taxon>
        <taxon>Bacillota</taxon>
        <taxon>Clostridia</taxon>
        <taxon>Eubacteriales</taxon>
        <taxon>Thermincolaceae</taxon>
        <taxon>Thermincola</taxon>
    </lineage>
</organism>
<dbReference type="InterPro" id="IPR009476">
    <property type="entry name" value="DUF1097"/>
</dbReference>
<evidence type="ECO:0000256" key="1">
    <source>
        <dbReference type="SAM" id="Phobius"/>
    </source>
</evidence>